<dbReference type="EMBL" id="HBFA01015927">
    <property type="protein sequence ID" value="CAD8665449.1"/>
    <property type="molecule type" value="Transcribed_RNA"/>
</dbReference>
<proteinExistence type="inferred from homology"/>
<dbReference type="SUPFAM" id="SSF109604">
    <property type="entry name" value="HD-domain/PDEase-like"/>
    <property type="match status" value="1"/>
</dbReference>
<feature type="compositionally biased region" description="Low complexity" evidence="7">
    <location>
        <begin position="12"/>
        <end position="26"/>
    </location>
</feature>
<feature type="binding site" evidence="4">
    <location>
        <position position="517"/>
    </location>
    <ligand>
        <name>AMP</name>
        <dbReference type="ChEBI" id="CHEBI:456215"/>
    </ligand>
</feature>
<dbReference type="GO" id="GO:0046872">
    <property type="term" value="F:metal ion binding"/>
    <property type="evidence" value="ECO:0007669"/>
    <property type="project" value="UniProtKB-KW"/>
</dbReference>
<feature type="binding site" evidence="4">
    <location>
        <position position="464"/>
    </location>
    <ligand>
        <name>AMP</name>
        <dbReference type="ChEBI" id="CHEBI:456215"/>
    </ligand>
</feature>
<dbReference type="GO" id="GO:0007165">
    <property type="term" value="P:signal transduction"/>
    <property type="evidence" value="ECO:0007669"/>
    <property type="project" value="InterPro"/>
</dbReference>
<evidence type="ECO:0000256" key="4">
    <source>
        <dbReference type="PIRSR" id="PIRSR623088-2"/>
    </source>
</evidence>
<accession>A0A7S0R2P8</accession>
<feature type="binding site" evidence="5">
    <location>
        <position position="267"/>
    </location>
    <ligand>
        <name>Zn(2+)</name>
        <dbReference type="ChEBI" id="CHEBI:29105"/>
        <label>2</label>
    </ligand>
</feature>
<dbReference type="AlphaFoldDB" id="A0A7S0R2P8"/>
<dbReference type="PROSITE" id="PS51845">
    <property type="entry name" value="PDEASE_I_2"/>
    <property type="match status" value="1"/>
</dbReference>
<sequence>MSDSSETESPKDSPSSSLQDSGDGSLYLQKLKESGDPKSAALESLKELMSHKNLTMEQTNSLRDIARILEHSTHGDDFSLSEKYFVNTVKGRLTSDLDTQKYLLTFAEQQKAKTNRWVFSKVVNDVRFVRHSVERTASTEDIQHKIYAGPSMSDAVYEELQKIDSWNFDVFKVSTLCNGRPLQIIFHYILHARGFLKEFKIPTNVLENFMEAVETGYHNVPYHNRTHAADVVCRVAAMLDAEGFADDGTMVGRIRFLAVLLAAVVHDYDHPGTDNHYQVQSNTMLSRHFNQQSVLENSSLFHTLEMLRDKPTAALASLKDNQEAVIALVIKLVLATDMASHFNIVTNFRTKVVIPLQEMERSGSFNSCERDAAAAGRRHTRSMRLSLGPEHKAHAHHNDKRPSEQNRRQIHDEGPGSPASCSDLSMRSRKGSNGSSPLKGYSGFLKLDEQQQEMALVMALKVADIGHSYAPFNVHLAWSECLQEEFFSQGSKEIEAGRSPGMLKDPSKPGPMDPDTQIGFLNVIALPSTKVWSEVFPTSGLVMLSEGLENRTGWREVADHLHQDKGQEKRPSNEQEPEIGKAEPEIGKAELEIGKAERGTPRALCTVP</sequence>
<dbReference type="PANTHER" id="PTHR11347">
    <property type="entry name" value="CYCLIC NUCLEOTIDE PHOSPHODIESTERASE"/>
    <property type="match status" value="1"/>
</dbReference>
<keyword evidence="1 5" id="KW-0479">Metal-binding</keyword>
<evidence type="ECO:0000256" key="3">
    <source>
        <dbReference type="PIRSR" id="PIRSR623088-1"/>
    </source>
</evidence>
<dbReference type="InterPro" id="IPR023174">
    <property type="entry name" value="PDEase_CS"/>
</dbReference>
<feature type="compositionally biased region" description="Basic and acidic residues" evidence="7">
    <location>
        <begin position="400"/>
        <end position="414"/>
    </location>
</feature>
<feature type="compositionally biased region" description="Polar residues" evidence="7">
    <location>
        <begin position="419"/>
        <end position="436"/>
    </location>
</feature>
<reference evidence="9" key="1">
    <citation type="submission" date="2021-01" db="EMBL/GenBank/DDBJ databases">
        <authorList>
            <person name="Corre E."/>
            <person name="Pelletier E."/>
            <person name="Niang G."/>
            <person name="Scheremetjew M."/>
            <person name="Finn R."/>
            <person name="Kale V."/>
            <person name="Holt S."/>
            <person name="Cochrane G."/>
            <person name="Meng A."/>
            <person name="Brown T."/>
            <person name="Cohen L."/>
        </authorList>
    </citation>
    <scope>NUCLEOTIDE SEQUENCE</scope>
    <source>
        <strain evidence="9">CCMP722</strain>
    </source>
</reference>
<feature type="binding site" evidence="4">
    <location>
        <position position="267"/>
    </location>
    <ligand>
        <name>AMP</name>
        <dbReference type="ChEBI" id="CHEBI:456215"/>
    </ligand>
</feature>
<evidence type="ECO:0000313" key="9">
    <source>
        <dbReference type="EMBL" id="CAD8665449.1"/>
    </source>
</evidence>
<dbReference type="PRINTS" id="PR00387">
    <property type="entry name" value="PDIESTERASE1"/>
</dbReference>
<comment type="cofactor">
    <cofactor evidence="6">
        <name>a divalent metal cation</name>
        <dbReference type="ChEBI" id="CHEBI:60240"/>
    </cofactor>
    <text evidence="6">Binds 2 divalent metal cations per subunit. Site 1 may preferentially bind zinc ions, while site 2 has a preference for magnesium and/or manganese ions.</text>
</comment>
<feature type="binding site" evidence="4">
    <location>
        <begin position="223"/>
        <end position="227"/>
    </location>
    <ligand>
        <name>AMP</name>
        <dbReference type="ChEBI" id="CHEBI:456215"/>
    </ligand>
</feature>
<dbReference type="SMART" id="SM00471">
    <property type="entry name" value="HDc"/>
    <property type="match status" value="1"/>
</dbReference>
<dbReference type="InterPro" id="IPR023088">
    <property type="entry name" value="PDEase"/>
</dbReference>
<evidence type="ECO:0000259" key="8">
    <source>
        <dbReference type="PROSITE" id="PS51845"/>
    </source>
</evidence>
<feature type="region of interest" description="Disordered" evidence="7">
    <location>
        <begin position="1"/>
        <end position="27"/>
    </location>
</feature>
<evidence type="ECO:0000256" key="7">
    <source>
        <dbReference type="SAM" id="MobiDB-lite"/>
    </source>
</evidence>
<organism evidence="9">
    <name type="scientific">Pyramimonas obovata</name>
    <dbReference type="NCBI Taxonomy" id="1411642"/>
    <lineage>
        <taxon>Eukaryota</taxon>
        <taxon>Viridiplantae</taxon>
        <taxon>Chlorophyta</taxon>
        <taxon>Pyramimonadophyceae</taxon>
        <taxon>Pyramimonadales</taxon>
        <taxon>Pyramimonadaceae</taxon>
        <taxon>Pyramimonas</taxon>
        <taxon>Pyramimonas incertae sedis</taxon>
    </lineage>
</organism>
<evidence type="ECO:0000256" key="5">
    <source>
        <dbReference type="PIRSR" id="PIRSR623088-3"/>
    </source>
</evidence>
<feature type="active site" description="Proton donor" evidence="3">
    <location>
        <position position="223"/>
    </location>
</feature>
<feature type="domain" description="PDEase" evidence="8">
    <location>
        <begin position="135"/>
        <end position="561"/>
    </location>
</feature>
<dbReference type="EC" id="3.1.4.-" evidence="6"/>
<feature type="region of interest" description="Disordered" evidence="7">
    <location>
        <begin position="562"/>
        <end position="608"/>
    </location>
</feature>
<feature type="compositionally biased region" description="Basic and acidic residues" evidence="7">
    <location>
        <begin position="562"/>
        <end position="600"/>
    </location>
</feature>
<evidence type="ECO:0000256" key="1">
    <source>
        <dbReference type="ARBA" id="ARBA00022723"/>
    </source>
</evidence>
<protein>
    <recommendedName>
        <fullName evidence="6">Phosphodiesterase</fullName>
        <ecNumber evidence="6">3.1.4.-</ecNumber>
    </recommendedName>
</protein>
<dbReference type="InterPro" id="IPR003607">
    <property type="entry name" value="HD/PDEase_dom"/>
</dbReference>
<dbReference type="InterPro" id="IPR036971">
    <property type="entry name" value="PDEase_catalytic_dom_sf"/>
</dbReference>
<dbReference type="PROSITE" id="PS00126">
    <property type="entry name" value="PDEASE_I_1"/>
    <property type="match status" value="1"/>
</dbReference>
<name>A0A7S0R2P8_9CHLO</name>
<evidence type="ECO:0000256" key="6">
    <source>
        <dbReference type="RuleBase" id="RU363067"/>
    </source>
</evidence>
<feature type="binding site" evidence="5">
    <location>
        <position position="464"/>
    </location>
    <ligand>
        <name>Zn(2+)</name>
        <dbReference type="ChEBI" id="CHEBI:29105"/>
        <label>1</label>
    </ligand>
</feature>
<evidence type="ECO:0000256" key="2">
    <source>
        <dbReference type="ARBA" id="ARBA00022801"/>
    </source>
</evidence>
<feature type="binding site" evidence="5">
    <location>
        <position position="266"/>
    </location>
    <ligand>
        <name>Zn(2+)</name>
        <dbReference type="ChEBI" id="CHEBI:29105"/>
        <label>1</label>
    </ligand>
</feature>
<dbReference type="GO" id="GO:0004114">
    <property type="term" value="F:3',5'-cyclic-nucleotide phosphodiesterase activity"/>
    <property type="evidence" value="ECO:0007669"/>
    <property type="project" value="InterPro"/>
</dbReference>
<feature type="binding site" evidence="5">
    <location>
        <position position="227"/>
    </location>
    <ligand>
        <name>Zn(2+)</name>
        <dbReference type="ChEBI" id="CHEBI:29105"/>
        <label>1</label>
    </ligand>
</feature>
<dbReference type="InterPro" id="IPR002073">
    <property type="entry name" value="PDEase_catalytic_dom"/>
</dbReference>
<feature type="region of interest" description="Disordered" evidence="7">
    <location>
        <begin position="388"/>
        <end position="437"/>
    </location>
</feature>
<dbReference type="Gene3D" id="1.10.1300.10">
    <property type="entry name" value="3'5'-cyclic nucleotide phosphodiesterase, catalytic domain"/>
    <property type="match status" value="1"/>
</dbReference>
<dbReference type="Pfam" id="PF00233">
    <property type="entry name" value="PDEase_I"/>
    <property type="match status" value="1"/>
</dbReference>
<keyword evidence="2 6" id="KW-0378">Hydrolase</keyword>
<comment type="similarity">
    <text evidence="6">Belongs to the cyclic nucleotide phosphodiesterase family.</text>
</comment>
<feature type="binding site" evidence="5">
    <location>
        <position position="267"/>
    </location>
    <ligand>
        <name>Zn(2+)</name>
        <dbReference type="ChEBI" id="CHEBI:29105"/>
        <label>1</label>
    </ligand>
</feature>
<gene>
    <name evidence="9" type="ORF">POBO1169_LOCUS8199</name>
</gene>